<keyword evidence="6 8" id="KW-0472">Membrane</keyword>
<evidence type="ECO:0000256" key="6">
    <source>
        <dbReference type="ARBA" id="ARBA00023136"/>
    </source>
</evidence>
<evidence type="ECO:0000256" key="4">
    <source>
        <dbReference type="ARBA" id="ARBA00022692"/>
    </source>
</evidence>
<protein>
    <recommendedName>
        <fullName evidence="9">NADH:quinone oxidoreductase/Mrp antiporter transmembrane domain-containing protein</fullName>
    </recommendedName>
</protein>
<evidence type="ECO:0000256" key="3">
    <source>
        <dbReference type="ARBA" id="ARBA00022475"/>
    </source>
</evidence>
<feature type="domain" description="NADH:quinone oxidoreductase/Mrp antiporter transmembrane" evidence="9">
    <location>
        <begin position="203"/>
        <end position="408"/>
    </location>
</feature>
<feature type="transmembrane region" description="Helical" evidence="8">
    <location>
        <begin position="265"/>
        <end position="288"/>
    </location>
</feature>
<feature type="transmembrane region" description="Helical" evidence="8">
    <location>
        <begin position="196"/>
        <end position="219"/>
    </location>
</feature>
<reference evidence="10" key="1">
    <citation type="submission" date="2019-09" db="EMBL/GenBank/DDBJ databases">
        <title>Characterisation of the sponge microbiome using genome-centric metagenomics.</title>
        <authorList>
            <person name="Engelberts J.P."/>
            <person name="Robbins S.J."/>
            <person name="De Goeij J.M."/>
            <person name="Aranda M."/>
            <person name="Bell S.C."/>
            <person name="Webster N.S."/>
        </authorList>
    </citation>
    <scope>NUCLEOTIDE SEQUENCE</scope>
    <source>
        <strain evidence="10">SB0664_bin_27</strain>
    </source>
</reference>
<evidence type="ECO:0000256" key="1">
    <source>
        <dbReference type="ARBA" id="ARBA00004651"/>
    </source>
</evidence>
<accession>A0A6B0YVC5</accession>
<sequence>MIQLALPSFLFSLLLLATLFSYVLRRWERTVSLANGAMLSLAGVVLWRLPIDSPLLSIPFIPVVLDLRAGIWEFGFRLQFTQTNEPIVVIVLLLLGSGMLLTAAASQGRVFPPSMLLVGAGYIGLALMVDAPISPVFLAPTSLAILMALSVFPLQVGIGGEALTSLRAMLPPILATPFVLLAAWHMEQLPLNPQDILLAAGGAQLLGAGLLILLAPVPLHSAQPQLGESSPPIAMALTILLYQTLVLYLYFLATTSFPLLMSSTALNVWLTSTATVTLVWGGVAAAAASHPGRLLGYAMLHDWGLILLLLAGSDEGSLPMVVSLFALRILSTMSASAGLSQIRQATGSLDAESLHGVGARMPWSTAAFLLGSLGLAGFPLTAGFSGHWSAIQALAEGDWRFAAIVLIASGSVIFGFVRMVGIFFGPLTYPQLPRERPLGIVFSLMAILLVTGMAIAPQLFEGPLARTLLAFD</sequence>
<dbReference type="InterPro" id="IPR001750">
    <property type="entry name" value="ND/Mrp_TM"/>
</dbReference>
<feature type="transmembrane region" description="Helical" evidence="8">
    <location>
        <begin position="437"/>
        <end position="456"/>
    </location>
</feature>
<feature type="transmembrane region" description="Helical" evidence="8">
    <location>
        <begin position="362"/>
        <end position="380"/>
    </location>
</feature>
<evidence type="ECO:0000256" key="2">
    <source>
        <dbReference type="ARBA" id="ARBA00005346"/>
    </source>
</evidence>
<feature type="transmembrane region" description="Helical" evidence="8">
    <location>
        <begin position="401"/>
        <end position="425"/>
    </location>
</feature>
<keyword evidence="3" id="KW-1003">Cell membrane</keyword>
<evidence type="ECO:0000259" key="9">
    <source>
        <dbReference type="Pfam" id="PF00361"/>
    </source>
</evidence>
<dbReference type="AlphaFoldDB" id="A0A6B0YVC5"/>
<evidence type="ECO:0000256" key="5">
    <source>
        <dbReference type="ARBA" id="ARBA00022989"/>
    </source>
</evidence>
<name>A0A6B0YVC5_9CHLR</name>
<dbReference type="Pfam" id="PF00361">
    <property type="entry name" value="Proton_antipo_M"/>
    <property type="match status" value="1"/>
</dbReference>
<evidence type="ECO:0000313" key="10">
    <source>
        <dbReference type="EMBL" id="MXY93388.1"/>
    </source>
</evidence>
<evidence type="ECO:0000256" key="7">
    <source>
        <dbReference type="RuleBase" id="RU000320"/>
    </source>
</evidence>
<evidence type="ECO:0000256" key="8">
    <source>
        <dbReference type="SAM" id="Phobius"/>
    </source>
</evidence>
<dbReference type="PANTHER" id="PTHR42703">
    <property type="entry name" value="NADH DEHYDROGENASE"/>
    <property type="match status" value="1"/>
</dbReference>
<dbReference type="PANTHER" id="PTHR42703:SF1">
    <property type="entry name" value="NA(+)_H(+) ANTIPORTER SUBUNIT D1"/>
    <property type="match status" value="1"/>
</dbReference>
<keyword evidence="5 8" id="KW-1133">Transmembrane helix</keyword>
<comment type="subcellular location">
    <subcellularLocation>
        <location evidence="1">Cell membrane</location>
        <topology evidence="1">Multi-pass membrane protein</topology>
    </subcellularLocation>
    <subcellularLocation>
        <location evidence="7">Membrane</location>
        <topology evidence="7">Multi-pass membrane protein</topology>
    </subcellularLocation>
</comment>
<feature type="transmembrane region" description="Helical" evidence="8">
    <location>
        <begin position="6"/>
        <end position="24"/>
    </location>
</feature>
<comment type="caution">
    <text evidence="10">The sequence shown here is derived from an EMBL/GenBank/DDBJ whole genome shotgun (WGS) entry which is preliminary data.</text>
</comment>
<feature type="transmembrane region" description="Helical" evidence="8">
    <location>
        <begin position="87"/>
        <end position="105"/>
    </location>
</feature>
<feature type="transmembrane region" description="Helical" evidence="8">
    <location>
        <begin position="231"/>
        <end position="253"/>
    </location>
</feature>
<gene>
    <name evidence="10" type="ORF">F4Y42_08075</name>
</gene>
<feature type="transmembrane region" description="Helical" evidence="8">
    <location>
        <begin position="111"/>
        <end position="129"/>
    </location>
</feature>
<comment type="similarity">
    <text evidence="2">Belongs to the CPA3 antiporters (TC 2.A.63) subunit D family.</text>
</comment>
<feature type="transmembrane region" description="Helical" evidence="8">
    <location>
        <begin position="136"/>
        <end position="158"/>
    </location>
</feature>
<proteinExistence type="inferred from homology"/>
<dbReference type="GO" id="GO:0005886">
    <property type="term" value="C:plasma membrane"/>
    <property type="evidence" value="ECO:0007669"/>
    <property type="project" value="UniProtKB-SubCell"/>
</dbReference>
<keyword evidence="4 7" id="KW-0812">Transmembrane</keyword>
<organism evidence="10">
    <name type="scientific">Caldilineaceae bacterium SB0664_bin_27</name>
    <dbReference type="NCBI Taxonomy" id="2605260"/>
    <lineage>
        <taxon>Bacteria</taxon>
        <taxon>Bacillati</taxon>
        <taxon>Chloroflexota</taxon>
        <taxon>Caldilineae</taxon>
        <taxon>Caldilineales</taxon>
        <taxon>Caldilineaceae</taxon>
    </lineage>
</organism>
<dbReference type="EMBL" id="VXRG01000067">
    <property type="protein sequence ID" value="MXY93388.1"/>
    <property type="molecule type" value="Genomic_DNA"/>
</dbReference>
<dbReference type="InterPro" id="IPR050586">
    <property type="entry name" value="CPA3_Na-H_Antiporter_D"/>
</dbReference>
<feature type="transmembrane region" description="Helical" evidence="8">
    <location>
        <begin position="164"/>
        <end position="184"/>
    </location>
</feature>